<dbReference type="GO" id="GO:0010181">
    <property type="term" value="F:FMN binding"/>
    <property type="evidence" value="ECO:0007669"/>
    <property type="project" value="TreeGrafter"/>
</dbReference>
<dbReference type="GO" id="GO:0071513">
    <property type="term" value="C:phosphopantothenoylcysteine decarboxylase complex"/>
    <property type="evidence" value="ECO:0007669"/>
    <property type="project" value="TreeGrafter"/>
</dbReference>
<dbReference type="PANTHER" id="PTHR14359:SF6">
    <property type="entry name" value="PHOSPHOPANTOTHENOYLCYSTEINE DECARBOXYLASE"/>
    <property type="match status" value="1"/>
</dbReference>
<organism evidence="2 4">
    <name type="scientific">Micromonospora peucetia</name>
    <dbReference type="NCBI Taxonomy" id="47871"/>
    <lineage>
        <taxon>Bacteria</taxon>
        <taxon>Bacillati</taxon>
        <taxon>Actinomycetota</taxon>
        <taxon>Actinomycetes</taxon>
        <taxon>Micromonosporales</taxon>
        <taxon>Micromonosporaceae</taxon>
        <taxon>Micromonospora</taxon>
    </lineage>
</organism>
<proteinExistence type="predicted"/>
<dbReference type="Proteomes" id="UP001334804">
    <property type="component" value="Chromosome"/>
</dbReference>
<gene>
    <name evidence="2" type="ORF">GA0070608_6407</name>
    <name evidence="3" type="ORF">OIE14_03030</name>
</gene>
<dbReference type="GO" id="GO:0015937">
    <property type="term" value="P:coenzyme A biosynthetic process"/>
    <property type="evidence" value="ECO:0007669"/>
    <property type="project" value="TreeGrafter"/>
</dbReference>
<protein>
    <submittedName>
        <fullName evidence="2">Flavoprotein</fullName>
    </submittedName>
</protein>
<evidence type="ECO:0000259" key="1">
    <source>
        <dbReference type="Pfam" id="PF02441"/>
    </source>
</evidence>
<dbReference type="Proteomes" id="UP000199343">
    <property type="component" value="Unassembled WGS sequence"/>
</dbReference>
<dbReference type="EMBL" id="FMIC01000002">
    <property type="protein sequence ID" value="SCL74085.1"/>
    <property type="molecule type" value="Genomic_DNA"/>
</dbReference>
<dbReference type="AlphaFoldDB" id="A0A1C6W689"/>
<dbReference type="InterPro" id="IPR036551">
    <property type="entry name" value="Flavin_trans-like"/>
</dbReference>
<dbReference type="GO" id="GO:0004633">
    <property type="term" value="F:phosphopantothenoylcysteine decarboxylase activity"/>
    <property type="evidence" value="ECO:0007669"/>
    <property type="project" value="TreeGrafter"/>
</dbReference>
<reference evidence="4" key="1">
    <citation type="submission" date="2016-06" db="EMBL/GenBank/DDBJ databases">
        <authorList>
            <person name="Varghese N."/>
            <person name="Submissions Spin"/>
        </authorList>
    </citation>
    <scope>NUCLEOTIDE SEQUENCE [LARGE SCALE GENOMIC DNA]</scope>
    <source>
        <strain evidence="4">DSM 43363</strain>
    </source>
</reference>
<dbReference type="OrthoDB" id="2395518at2"/>
<evidence type="ECO:0000313" key="4">
    <source>
        <dbReference type="Proteomes" id="UP000199343"/>
    </source>
</evidence>
<reference evidence="3 5" key="3">
    <citation type="submission" date="2022-10" db="EMBL/GenBank/DDBJ databases">
        <title>The complete genomes of actinobacterial strains from the NBC collection.</title>
        <authorList>
            <person name="Joergensen T.S."/>
            <person name="Alvarez Arevalo M."/>
            <person name="Sterndorff E.B."/>
            <person name="Faurdal D."/>
            <person name="Vuksanovic O."/>
            <person name="Mourched A.-S."/>
            <person name="Charusanti P."/>
            <person name="Shaw S."/>
            <person name="Blin K."/>
            <person name="Weber T."/>
        </authorList>
    </citation>
    <scope>NUCLEOTIDE SEQUENCE [LARGE SCALE GENOMIC DNA]</scope>
    <source>
        <strain evidence="3 5">NBC 01809</strain>
    </source>
</reference>
<evidence type="ECO:0000313" key="3">
    <source>
        <dbReference type="EMBL" id="WSA33068.1"/>
    </source>
</evidence>
<reference evidence="2" key="2">
    <citation type="submission" date="2016-06" db="EMBL/GenBank/DDBJ databases">
        <authorList>
            <person name="Kjaerup R.B."/>
            <person name="Dalgaard T.S."/>
            <person name="Juul-Madsen H.R."/>
        </authorList>
    </citation>
    <scope>NUCLEOTIDE SEQUENCE [LARGE SCALE GENOMIC DNA]</scope>
    <source>
        <strain evidence="2">DSM 43363</strain>
    </source>
</reference>
<accession>A0A1C6W689</accession>
<dbReference type="Pfam" id="PF02441">
    <property type="entry name" value="Flavoprotein"/>
    <property type="match status" value="1"/>
</dbReference>
<feature type="domain" description="Flavoprotein" evidence="1">
    <location>
        <begin position="9"/>
        <end position="146"/>
    </location>
</feature>
<dbReference type="PANTHER" id="PTHR14359">
    <property type="entry name" value="HOMO-OLIGOMERIC FLAVIN CONTAINING CYS DECARBOXYLASE FAMILY"/>
    <property type="match status" value="1"/>
</dbReference>
<dbReference type="RefSeq" id="WP_091633879.1">
    <property type="nucleotide sequence ID" value="NZ_CP109071.1"/>
</dbReference>
<keyword evidence="5" id="KW-1185">Reference proteome</keyword>
<evidence type="ECO:0000313" key="2">
    <source>
        <dbReference type="EMBL" id="SCL74085.1"/>
    </source>
</evidence>
<evidence type="ECO:0000313" key="5">
    <source>
        <dbReference type="Proteomes" id="UP001334804"/>
    </source>
</evidence>
<dbReference type="InterPro" id="IPR003382">
    <property type="entry name" value="Flavoprotein"/>
</dbReference>
<name>A0A1C6W689_9ACTN</name>
<sequence>MSVTLPFERVLVAACGSSGAMSLPQSLLAMRHALGLEVRVVMTEAASTFVTPTALAAITGHPVTVEEAHGQPGVPHLDLTEWAQLVLVLPATANTLAKAALGMADNLVTACVLASAAPVVFVPAMNVRMWEKPAVQRNVAQLRADGYGVVPPSRVIALSSGTATGIGVPGIETVLEWTVGHLTSTGSGAGVDGAASDG</sequence>
<dbReference type="Gene3D" id="3.40.50.1950">
    <property type="entry name" value="Flavin prenyltransferase-like"/>
    <property type="match status" value="1"/>
</dbReference>
<dbReference type="SUPFAM" id="SSF52507">
    <property type="entry name" value="Homo-oligomeric flavin-containing Cys decarboxylases, HFCD"/>
    <property type="match status" value="1"/>
</dbReference>
<dbReference type="EMBL" id="CP109071">
    <property type="protein sequence ID" value="WSA33068.1"/>
    <property type="molecule type" value="Genomic_DNA"/>
</dbReference>
<dbReference type="STRING" id="47871.GA0070608_6407"/>